<keyword evidence="2" id="KW-1185">Reference proteome</keyword>
<dbReference type="CDD" id="cd06558">
    <property type="entry name" value="crotonase-like"/>
    <property type="match status" value="1"/>
</dbReference>
<dbReference type="GO" id="GO:0005739">
    <property type="term" value="C:mitochondrion"/>
    <property type="evidence" value="ECO:0007669"/>
    <property type="project" value="TreeGrafter"/>
</dbReference>
<proteinExistence type="inferred from homology"/>
<name>A0A2Y9S144_TRIMA</name>
<dbReference type="Pfam" id="PF00378">
    <property type="entry name" value="ECH_1"/>
    <property type="match status" value="1"/>
</dbReference>
<protein>
    <submittedName>
        <fullName evidence="3">Delta(3,5)-Delta(2,4)-dienoyl-CoA isomerase, mitochondrial-like</fullName>
    </submittedName>
</protein>
<evidence type="ECO:0000256" key="1">
    <source>
        <dbReference type="ARBA" id="ARBA00005254"/>
    </source>
</evidence>
<dbReference type="RefSeq" id="XP_023598079.1">
    <property type="nucleotide sequence ID" value="XM_023742311.1"/>
</dbReference>
<dbReference type="PANTHER" id="PTHR43149">
    <property type="entry name" value="ENOYL-COA HYDRATASE"/>
    <property type="match status" value="1"/>
</dbReference>
<dbReference type="InParanoid" id="A0A2Y9S144"/>
<evidence type="ECO:0000313" key="3">
    <source>
        <dbReference type="RefSeq" id="XP_023598079.1"/>
    </source>
</evidence>
<dbReference type="Proteomes" id="UP000248480">
    <property type="component" value="Unplaced"/>
</dbReference>
<dbReference type="InterPro" id="IPR001753">
    <property type="entry name" value="Enoyl-CoA_hydra/iso"/>
</dbReference>
<dbReference type="GO" id="GO:0051750">
    <property type="term" value="F:delta(3,5)-delta(2,4)-dienoyl-CoA isomerase activity"/>
    <property type="evidence" value="ECO:0007669"/>
    <property type="project" value="TreeGrafter"/>
</dbReference>
<accession>A0A2Y9S144</accession>
<evidence type="ECO:0000313" key="2">
    <source>
        <dbReference type="Proteomes" id="UP000248480"/>
    </source>
</evidence>
<dbReference type="AlphaFoldDB" id="A0A2Y9S144"/>
<dbReference type="SUPFAM" id="SSF52096">
    <property type="entry name" value="ClpP/crotonase"/>
    <property type="match status" value="1"/>
</dbReference>
<sequence>MGLRCPHSRWRPAGTAPLASSRCLQSILCPNGGGGGGFSRTLGAGDAAVLAPTQPGLTFSLRPMSSTVQDEASKAAPVEAPGHSYQSLQVTSGPEHILHVQINWPEKRNAMNRAFWSEMVECFNKISEDASCRAVVVSGEGRTFTSGLVRSASGGSVSLNLCCPVSSSEDFILVFQRRHPRLRR</sequence>
<dbReference type="GeneID" id="111822758"/>
<organism evidence="2 3">
    <name type="scientific">Trichechus manatus latirostris</name>
    <name type="common">Florida manatee</name>
    <dbReference type="NCBI Taxonomy" id="127582"/>
    <lineage>
        <taxon>Eukaryota</taxon>
        <taxon>Metazoa</taxon>
        <taxon>Chordata</taxon>
        <taxon>Craniata</taxon>
        <taxon>Vertebrata</taxon>
        <taxon>Euteleostomi</taxon>
        <taxon>Mammalia</taxon>
        <taxon>Eutheria</taxon>
        <taxon>Afrotheria</taxon>
        <taxon>Sirenia</taxon>
        <taxon>Trichechidae</taxon>
        <taxon>Trichechus</taxon>
    </lineage>
</organism>
<gene>
    <name evidence="3" type="primary">LOC111822758</name>
</gene>
<dbReference type="Gene3D" id="3.90.226.10">
    <property type="entry name" value="2-enoyl-CoA Hydratase, Chain A, domain 1"/>
    <property type="match status" value="1"/>
</dbReference>
<dbReference type="PANTHER" id="PTHR43149:SF1">
    <property type="entry name" value="DELTA(3,5)-DELTA(2,4)-DIENOYL-COA ISOMERASE, MITOCHONDRIAL"/>
    <property type="match status" value="1"/>
</dbReference>
<dbReference type="STRING" id="127582.A0A2Y9S144"/>
<reference evidence="3" key="1">
    <citation type="submission" date="2025-08" db="UniProtKB">
        <authorList>
            <consortium name="RefSeq"/>
        </authorList>
    </citation>
    <scope>IDENTIFICATION</scope>
</reference>
<dbReference type="KEGG" id="tmu:111822758"/>
<dbReference type="InterPro" id="IPR029045">
    <property type="entry name" value="ClpP/crotonase-like_dom_sf"/>
</dbReference>
<comment type="similarity">
    <text evidence="1">Belongs to the enoyl-CoA hydratase/isomerase family.</text>
</comment>
<dbReference type="InterPro" id="IPR045002">
    <property type="entry name" value="Ech1-like"/>
</dbReference>